<proteinExistence type="predicted"/>
<evidence type="ECO:0000313" key="2">
    <source>
        <dbReference type="Proteomes" id="UP000186026"/>
    </source>
</evidence>
<reference evidence="2" key="1">
    <citation type="submission" date="2017-01" db="EMBL/GenBank/DDBJ databases">
        <authorList>
            <person name="Varghese N."/>
            <person name="Submissions S."/>
        </authorList>
    </citation>
    <scope>NUCLEOTIDE SEQUENCE [LARGE SCALE GENOMIC DNA]</scope>
    <source>
        <strain evidence="2">DSM 46698</strain>
    </source>
</reference>
<dbReference type="AlphaFoldDB" id="A0A1N7NQC9"/>
<dbReference type="Proteomes" id="UP000186026">
    <property type="component" value="Unassembled WGS sequence"/>
</dbReference>
<gene>
    <name evidence="1" type="ORF">SAMN05421761_11158</name>
</gene>
<dbReference type="EMBL" id="FTOP01000011">
    <property type="protein sequence ID" value="SIT00497.1"/>
    <property type="molecule type" value="Genomic_DNA"/>
</dbReference>
<evidence type="ECO:0000313" key="1">
    <source>
        <dbReference type="EMBL" id="SIT00497.1"/>
    </source>
</evidence>
<protein>
    <submittedName>
        <fullName evidence="1">Uncharacterized protein</fullName>
    </submittedName>
</protein>
<sequence>MENMNLKHFSLFLDSELVVVKEEVPKLISNLFNDSSESEIEVDTPERQEDDLIFEGNFGKAIMIIYQGSHLEPELREFLFKILGAVGCSLKDIALAASESVEEVSLKSIETLNPSKILVFGKLNHELSNKKQHNYEILNDEGVEFLFADDLKDINAQINLKKSLWSKLQVLFGIKS</sequence>
<keyword evidence="2" id="KW-1185">Reference proteome</keyword>
<dbReference type="STRING" id="529505.SAMN05421761_11158"/>
<accession>A0A1N7NQC9</accession>
<dbReference type="OrthoDB" id="824384at2"/>
<name>A0A1N7NQC9_9BACT</name>
<organism evidence="1 2">
    <name type="scientific">Belliella pelovolcani</name>
    <dbReference type="NCBI Taxonomy" id="529505"/>
    <lineage>
        <taxon>Bacteria</taxon>
        <taxon>Pseudomonadati</taxon>
        <taxon>Bacteroidota</taxon>
        <taxon>Cytophagia</taxon>
        <taxon>Cytophagales</taxon>
        <taxon>Cyclobacteriaceae</taxon>
        <taxon>Belliella</taxon>
    </lineage>
</organism>
<dbReference type="RefSeq" id="WP_076501996.1">
    <property type="nucleotide sequence ID" value="NZ_FTOP01000011.1"/>
</dbReference>